<reference evidence="2" key="2">
    <citation type="submission" date="2023-04" db="EMBL/GenBank/DDBJ databases">
        <authorList>
            <person name="Bruccoleri R.E."/>
            <person name="Oakeley E.J."/>
            <person name="Faust A.-M."/>
            <person name="Dessus-Babus S."/>
            <person name="Altorfer M."/>
            <person name="Burckhardt D."/>
            <person name="Oertli M."/>
            <person name="Naumann U."/>
            <person name="Petersen F."/>
            <person name="Wong J."/>
        </authorList>
    </citation>
    <scope>NUCLEOTIDE SEQUENCE</scope>
    <source>
        <strain evidence="2">GSM-AAB239-AS_SAM_17_03QT</strain>
        <tissue evidence="2">Leaf</tissue>
    </source>
</reference>
<protein>
    <submittedName>
        <fullName evidence="2">Yae1 domain-containing protein 1-like</fullName>
    </submittedName>
</protein>
<evidence type="ECO:0000313" key="3">
    <source>
        <dbReference type="Proteomes" id="UP001140949"/>
    </source>
</evidence>
<keyword evidence="1" id="KW-1133">Transmembrane helix</keyword>
<keyword evidence="1" id="KW-0812">Transmembrane</keyword>
<dbReference type="AlphaFoldDB" id="A0AAX6H515"/>
<keyword evidence="3" id="KW-1185">Reference proteome</keyword>
<accession>A0AAX6H515</accession>
<gene>
    <name evidence="2" type="ORF">M6B38_328705</name>
</gene>
<sequence>MYHNSIQRTEATQNHSEIILRHKIPAPVNWIAFIMSLFPCYIIHKKLMSL</sequence>
<keyword evidence="1" id="KW-0472">Membrane</keyword>
<dbReference type="EMBL" id="JANAVB010012425">
    <property type="protein sequence ID" value="KAJ6836120.1"/>
    <property type="molecule type" value="Genomic_DNA"/>
</dbReference>
<organism evidence="2 3">
    <name type="scientific">Iris pallida</name>
    <name type="common">Sweet iris</name>
    <dbReference type="NCBI Taxonomy" id="29817"/>
    <lineage>
        <taxon>Eukaryota</taxon>
        <taxon>Viridiplantae</taxon>
        <taxon>Streptophyta</taxon>
        <taxon>Embryophyta</taxon>
        <taxon>Tracheophyta</taxon>
        <taxon>Spermatophyta</taxon>
        <taxon>Magnoliopsida</taxon>
        <taxon>Liliopsida</taxon>
        <taxon>Asparagales</taxon>
        <taxon>Iridaceae</taxon>
        <taxon>Iridoideae</taxon>
        <taxon>Irideae</taxon>
        <taxon>Iris</taxon>
    </lineage>
</organism>
<feature type="transmembrane region" description="Helical" evidence="1">
    <location>
        <begin position="24"/>
        <end position="43"/>
    </location>
</feature>
<comment type="caution">
    <text evidence="2">The sequence shown here is derived from an EMBL/GenBank/DDBJ whole genome shotgun (WGS) entry which is preliminary data.</text>
</comment>
<proteinExistence type="predicted"/>
<dbReference type="Proteomes" id="UP001140949">
    <property type="component" value="Unassembled WGS sequence"/>
</dbReference>
<evidence type="ECO:0000313" key="2">
    <source>
        <dbReference type="EMBL" id="KAJ6836120.1"/>
    </source>
</evidence>
<name>A0AAX6H515_IRIPA</name>
<evidence type="ECO:0000256" key="1">
    <source>
        <dbReference type="SAM" id="Phobius"/>
    </source>
</evidence>
<reference evidence="2" key="1">
    <citation type="journal article" date="2023" name="GigaByte">
        <title>Genome assembly of the bearded iris, Iris pallida Lam.</title>
        <authorList>
            <person name="Bruccoleri R.E."/>
            <person name="Oakeley E.J."/>
            <person name="Faust A.M.E."/>
            <person name="Altorfer M."/>
            <person name="Dessus-Babus S."/>
            <person name="Burckhardt D."/>
            <person name="Oertli M."/>
            <person name="Naumann U."/>
            <person name="Petersen F."/>
            <person name="Wong J."/>
        </authorList>
    </citation>
    <scope>NUCLEOTIDE SEQUENCE</scope>
    <source>
        <strain evidence="2">GSM-AAB239-AS_SAM_17_03QT</strain>
    </source>
</reference>